<keyword evidence="1" id="KW-0378">Hydrolase</keyword>
<gene>
    <name evidence="1" type="primary">UBP8_3</name>
    <name evidence="1" type="ORF">CK203_049513</name>
</gene>
<dbReference type="GO" id="GO:0016787">
    <property type="term" value="F:hydrolase activity"/>
    <property type="evidence" value="ECO:0007669"/>
    <property type="project" value="UniProtKB-KW"/>
</dbReference>
<protein>
    <submittedName>
        <fullName evidence="1">Ubiquitin carboxyl-terminal hydrolase 8</fullName>
    </submittedName>
</protein>
<name>A0A438HBB4_VITVI</name>
<organism evidence="1 2">
    <name type="scientific">Vitis vinifera</name>
    <name type="common">Grape</name>
    <dbReference type="NCBI Taxonomy" id="29760"/>
    <lineage>
        <taxon>Eukaryota</taxon>
        <taxon>Viridiplantae</taxon>
        <taxon>Streptophyta</taxon>
        <taxon>Embryophyta</taxon>
        <taxon>Tracheophyta</taxon>
        <taxon>Spermatophyta</taxon>
        <taxon>Magnoliopsida</taxon>
        <taxon>eudicotyledons</taxon>
        <taxon>Gunneridae</taxon>
        <taxon>Pentapetalae</taxon>
        <taxon>rosids</taxon>
        <taxon>Vitales</taxon>
        <taxon>Vitaceae</taxon>
        <taxon>Viteae</taxon>
        <taxon>Vitis</taxon>
    </lineage>
</organism>
<reference evidence="1 2" key="1">
    <citation type="journal article" date="2018" name="PLoS Genet.">
        <title>Population sequencing reveals clonal diversity and ancestral inbreeding in the grapevine cultivar Chardonnay.</title>
        <authorList>
            <person name="Roach M.J."/>
            <person name="Johnson D.L."/>
            <person name="Bohlmann J."/>
            <person name="van Vuuren H.J."/>
            <person name="Jones S.J."/>
            <person name="Pretorius I.S."/>
            <person name="Schmidt S.A."/>
            <person name="Borneman A.R."/>
        </authorList>
    </citation>
    <scope>NUCLEOTIDE SEQUENCE [LARGE SCALE GENOMIC DNA]</scope>
    <source>
        <strain evidence="2">cv. Chardonnay</strain>
        <tissue evidence="1">Leaf</tissue>
    </source>
</reference>
<sequence length="222" mass="25296">MDAPSEDLSDSTHPQNDDVRVYFVPYRSHLSTDSLSFHFNLTPKSNEHRRKPRGFAAVRWWKEAQDSNLADGNAKRGVLYSATPGSSYVGPMKIINNIFNSDLVFNLRREEDSGTVMRMGKWGVREGLCIGSWRFVVAGPQMRYCSFGCNLWHTDSRVATKDGRTFSVMEDDMADVYPLLLRLSILRETNSLGVKITKKVLLLRNVSSQLESKAYLIHCPWE</sequence>
<comment type="caution">
    <text evidence="1">The sequence shown here is derived from an EMBL/GenBank/DDBJ whole genome shotgun (WGS) entry which is preliminary data.</text>
</comment>
<dbReference type="AlphaFoldDB" id="A0A438HBB4"/>
<dbReference type="EMBL" id="QGNW01000249">
    <property type="protein sequence ID" value="RVW81745.1"/>
    <property type="molecule type" value="Genomic_DNA"/>
</dbReference>
<proteinExistence type="predicted"/>
<evidence type="ECO:0000313" key="2">
    <source>
        <dbReference type="Proteomes" id="UP000288805"/>
    </source>
</evidence>
<dbReference type="Proteomes" id="UP000288805">
    <property type="component" value="Unassembled WGS sequence"/>
</dbReference>
<evidence type="ECO:0000313" key="1">
    <source>
        <dbReference type="EMBL" id="RVW81745.1"/>
    </source>
</evidence>
<accession>A0A438HBB4</accession>